<dbReference type="PANTHER" id="PTHR22808:SF8">
    <property type="entry name" value="TRNA (CYTOSINE(34)-C(5))-METHYLTRANSFERASE, MITOCHONDRIAL"/>
    <property type="match status" value="1"/>
</dbReference>
<keyword evidence="1 5" id="KW-0489">Methyltransferase</keyword>
<feature type="binding site" evidence="5">
    <location>
        <position position="121"/>
    </location>
    <ligand>
        <name>S-adenosyl-L-methionine</name>
        <dbReference type="ChEBI" id="CHEBI:59789"/>
    </ligand>
</feature>
<keyword evidence="3 5" id="KW-0949">S-adenosyl-L-methionine</keyword>
<dbReference type="SUPFAM" id="SSF53335">
    <property type="entry name" value="S-adenosyl-L-methionine-dependent methyltransferases"/>
    <property type="match status" value="1"/>
</dbReference>
<dbReference type="InterPro" id="IPR001678">
    <property type="entry name" value="MeTrfase_RsmB-F_NOP2_dom"/>
</dbReference>
<keyword evidence="2 5" id="KW-0808">Transferase</keyword>
<dbReference type="OrthoDB" id="8020218at2759"/>
<evidence type="ECO:0000313" key="9">
    <source>
        <dbReference type="Proteomes" id="UP000504611"/>
    </source>
</evidence>
<evidence type="ECO:0000256" key="7">
    <source>
        <dbReference type="SAM" id="Phobius"/>
    </source>
</evidence>
<keyword evidence="7" id="KW-0812">Transmembrane</keyword>
<dbReference type="AlphaFoldDB" id="A0A6I9NFW0"/>
<organism evidence="9 10">
    <name type="scientific">Notothenia coriiceps</name>
    <name type="common">black rockcod</name>
    <dbReference type="NCBI Taxonomy" id="8208"/>
    <lineage>
        <taxon>Eukaryota</taxon>
        <taxon>Metazoa</taxon>
        <taxon>Chordata</taxon>
        <taxon>Craniata</taxon>
        <taxon>Vertebrata</taxon>
        <taxon>Euteleostomi</taxon>
        <taxon>Actinopterygii</taxon>
        <taxon>Neopterygii</taxon>
        <taxon>Teleostei</taxon>
        <taxon>Neoteleostei</taxon>
        <taxon>Acanthomorphata</taxon>
        <taxon>Eupercaria</taxon>
        <taxon>Perciformes</taxon>
        <taxon>Notothenioidei</taxon>
        <taxon>Nototheniidae</taxon>
        <taxon>Notothenia</taxon>
    </lineage>
</organism>
<reference evidence="10" key="1">
    <citation type="submission" date="2025-08" db="UniProtKB">
        <authorList>
            <consortium name="RefSeq"/>
        </authorList>
    </citation>
    <scope>IDENTIFICATION</scope>
    <source>
        <tissue evidence="10">Muscle</tissue>
    </source>
</reference>
<dbReference type="GO" id="GO:0008173">
    <property type="term" value="F:RNA methyltransferase activity"/>
    <property type="evidence" value="ECO:0007669"/>
    <property type="project" value="InterPro"/>
</dbReference>
<name>A0A6I9NFW0_9TELE</name>
<dbReference type="Pfam" id="PF01189">
    <property type="entry name" value="Methyltr_RsmB-F"/>
    <property type="match status" value="1"/>
</dbReference>
<feature type="transmembrane region" description="Helical" evidence="7">
    <location>
        <begin position="70"/>
        <end position="92"/>
    </location>
</feature>
<gene>
    <name evidence="10" type="primary">LOC104951605</name>
</gene>
<evidence type="ECO:0000259" key="8">
    <source>
        <dbReference type="PROSITE" id="PS51686"/>
    </source>
</evidence>
<evidence type="ECO:0000256" key="3">
    <source>
        <dbReference type="ARBA" id="ARBA00022691"/>
    </source>
</evidence>
<dbReference type="Proteomes" id="UP000504611">
    <property type="component" value="Unplaced"/>
</dbReference>
<dbReference type="PANTHER" id="PTHR22808">
    <property type="entry name" value="NCL1 YEAST -RELATED NOL1/NOP2/FMU SUN DOMAIN-CONTAINING"/>
    <property type="match status" value="1"/>
</dbReference>
<feature type="region of interest" description="Disordered" evidence="6">
    <location>
        <begin position="223"/>
        <end position="244"/>
    </location>
</feature>
<keyword evidence="7" id="KW-1133">Transmembrane helix</keyword>
<dbReference type="GO" id="GO:0005762">
    <property type="term" value="C:mitochondrial large ribosomal subunit"/>
    <property type="evidence" value="ECO:0007669"/>
    <property type="project" value="TreeGrafter"/>
</dbReference>
<sequence>MKHVAAGAVSVGVSALHQRKVAAGVVAAPWPSSAPSPGHSGTSAEREWENLLSWIATRFPICHDRKYLCLLLPLLTIYLFLLLPFHFSSLILSSHAALKLLNSQTPNYSHFVLSVLQVLVDAPCSNDRSWLYSSSSQQGEQRLKDRTRLPALQAQLLRSALTAVRPGGVVVYSTCTLSSSENYAVVNSVLNDCPEAEPEDLWEEIAVPLSKYFTFSHAHPDLDTPEKPSLRPLNGSSSSNPRRLGILVVPQPGRTWGPMFLSRIRRRK</sequence>
<feature type="domain" description="SAM-dependent MTase RsmB/NOP-type" evidence="8">
    <location>
        <begin position="117"/>
        <end position="267"/>
    </location>
</feature>
<keyword evidence="7" id="KW-0472">Membrane</keyword>
<dbReference type="GO" id="GO:0031167">
    <property type="term" value="P:rRNA methylation"/>
    <property type="evidence" value="ECO:0007669"/>
    <property type="project" value="TreeGrafter"/>
</dbReference>
<dbReference type="Gene3D" id="3.40.50.150">
    <property type="entry name" value="Vaccinia Virus protein VP39"/>
    <property type="match status" value="1"/>
</dbReference>
<evidence type="ECO:0000256" key="2">
    <source>
        <dbReference type="ARBA" id="ARBA00022679"/>
    </source>
</evidence>
<proteinExistence type="inferred from homology"/>
<evidence type="ECO:0000256" key="4">
    <source>
        <dbReference type="ARBA" id="ARBA00022884"/>
    </source>
</evidence>
<dbReference type="InterPro" id="IPR023267">
    <property type="entry name" value="RCMT"/>
</dbReference>
<dbReference type="PRINTS" id="PR02008">
    <property type="entry name" value="RCMTFAMILY"/>
</dbReference>
<comment type="caution">
    <text evidence="5">Lacks conserved residue(s) required for the propagation of feature annotation.</text>
</comment>
<evidence type="ECO:0000256" key="5">
    <source>
        <dbReference type="PROSITE-ProRule" id="PRU01023"/>
    </source>
</evidence>
<keyword evidence="4 5" id="KW-0694">RNA-binding</keyword>
<evidence type="ECO:0000256" key="1">
    <source>
        <dbReference type="ARBA" id="ARBA00022603"/>
    </source>
</evidence>
<dbReference type="GeneID" id="104951605"/>
<comment type="similarity">
    <text evidence="5">Belongs to the class I-like SAM-binding methyltransferase superfamily. RsmB/NOP family.</text>
</comment>
<dbReference type="KEGG" id="ncc:104951605"/>
<accession>A0A6I9NFW0</accession>
<feature type="active site" description="Nucleophile" evidence="5">
    <location>
        <position position="175"/>
    </location>
</feature>
<dbReference type="PROSITE" id="PS51686">
    <property type="entry name" value="SAM_MT_RSMB_NOP"/>
    <property type="match status" value="1"/>
</dbReference>
<protein>
    <recommendedName>
        <fullName evidence="8">SAM-dependent MTase RsmB/NOP-type domain-containing protein</fullName>
    </recommendedName>
</protein>
<dbReference type="InterPro" id="IPR049560">
    <property type="entry name" value="MeTrfase_RsmB-F_NOP2_cat"/>
</dbReference>
<dbReference type="GO" id="GO:0003723">
    <property type="term" value="F:RNA binding"/>
    <property type="evidence" value="ECO:0007669"/>
    <property type="project" value="UniProtKB-UniRule"/>
</dbReference>
<dbReference type="RefSeq" id="XP_010776609.1">
    <property type="nucleotide sequence ID" value="XM_010778307.1"/>
</dbReference>
<evidence type="ECO:0000256" key="6">
    <source>
        <dbReference type="SAM" id="MobiDB-lite"/>
    </source>
</evidence>
<evidence type="ECO:0000313" key="10">
    <source>
        <dbReference type="RefSeq" id="XP_010776609.1"/>
    </source>
</evidence>
<dbReference type="InterPro" id="IPR029063">
    <property type="entry name" value="SAM-dependent_MTases_sf"/>
</dbReference>
<keyword evidence="9" id="KW-1185">Reference proteome</keyword>